<evidence type="ECO:0000256" key="2">
    <source>
        <dbReference type="ARBA" id="ARBA00022980"/>
    </source>
</evidence>
<dbReference type="AlphaFoldDB" id="A0A0R6M3S5"/>
<dbReference type="Pfam" id="PF00886">
    <property type="entry name" value="Ribosomal_S16"/>
    <property type="match status" value="1"/>
</dbReference>
<dbReference type="EMBL" id="KU200463">
    <property type="protein sequence ID" value="AMM05490.1"/>
    <property type="molecule type" value="Genomic_DNA"/>
</dbReference>
<accession>A0A0R6M3S5</accession>
<dbReference type="GO" id="GO:0009507">
    <property type="term" value="C:chloroplast"/>
    <property type="evidence" value="ECO:0007669"/>
    <property type="project" value="UniProtKB-SubCell"/>
</dbReference>
<dbReference type="InterPro" id="IPR000307">
    <property type="entry name" value="Ribosomal_bS16"/>
</dbReference>
<comment type="subcellular location">
    <subcellularLocation>
        <location evidence="4">Plastid</location>
        <location evidence="4">Chloroplast</location>
    </subcellularLocation>
</comment>
<dbReference type="GO" id="GO:0032543">
    <property type="term" value="P:mitochondrial translation"/>
    <property type="evidence" value="ECO:0007669"/>
    <property type="project" value="TreeGrafter"/>
</dbReference>
<keyword evidence="5" id="KW-0150">Chloroplast</keyword>
<keyword evidence="3 4" id="KW-0687">Ribonucleoprotein</keyword>
<dbReference type="SUPFAM" id="SSF54565">
    <property type="entry name" value="Ribosomal protein S16"/>
    <property type="match status" value="1"/>
</dbReference>
<dbReference type="RefSeq" id="YP_009182626.1">
    <property type="nucleotide sequence ID" value="NC_028503.1"/>
</dbReference>
<evidence type="ECO:0000256" key="3">
    <source>
        <dbReference type="ARBA" id="ARBA00023274"/>
    </source>
</evidence>
<organism evidence="5">
    <name type="scientific">Undaria pinnatifida</name>
    <name type="common">Wakame</name>
    <name type="synonym">Alaria pinnatifida</name>
    <dbReference type="NCBI Taxonomy" id="74381"/>
    <lineage>
        <taxon>Eukaryota</taxon>
        <taxon>Sar</taxon>
        <taxon>Stramenopiles</taxon>
        <taxon>Ochrophyta</taxon>
        <taxon>PX clade</taxon>
        <taxon>Phaeophyceae</taxon>
        <taxon>Laminariales</taxon>
        <taxon>Alariaceae</taxon>
        <taxon>Undaria</taxon>
    </lineage>
</organism>
<evidence type="ECO:0000256" key="4">
    <source>
        <dbReference type="HAMAP-Rule" id="MF_00385"/>
    </source>
</evidence>
<dbReference type="Gene3D" id="3.30.1320.10">
    <property type="match status" value="1"/>
</dbReference>
<proteinExistence type="inferred from homology"/>
<reference evidence="6" key="2">
    <citation type="submission" date="2015-11" db="EMBL/GenBank/DDBJ databases">
        <title>The complete chloroplast genome of Wakame (Undaria pinnatifida), an important economic macroalga of the family Alariaceae.</title>
        <authorList>
            <person name="Zhang Y."/>
            <person name="Hsiao C.-D."/>
        </authorList>
    </citation>
    <scope>NUCLEOTIDE SEQUENCE</scope>
</reference>
<name>A0A0R6M3S5_UNDPI</name>
<sequence length="77" mass="9095">MLKIRFKRGGRKKQPFYRIVVMDARTKRDGKVLEELGFYNPMDKTFHINRERTILRLANGVQPTEVVKNLLRKSSGF</sequence>
<dbReference type="EMBL" id="KP298002">
    <property type="protein sequence ID" value="AKG50051.1"/>
    <property type="molecule type" value="Genomic_DNA"/>
</dbReference>
<evidence type="ECO:0000313" key="6">
    <source>
        <dbReference type="EMBL" id="AMM05490.1"/>
    </source>
</evidence>
<dbReference type="PANTHER" id="PTHR12919">
    <property type="entry name" value="30S RIBOSOMAL PROTEIN S16"/>
    <property type="match status" value="1"/>
</dbReference>
<dbReference type="GO" id="GO:0003735">
    <property type="term" value="F:structural constituent of ribosome"/>
    <property type="evidence" value="ECO:0007669"/>
    <property type="project" value="InterPro"/>
</dbReference>
<comment type="similarity">
    <text evidence="1 4">Belongs to the bacterial ribosomal protein bS16 family.</text>
</comment>
<protein>
    <recommendedName>
        <fullName evidence="4">Small ribosomal subunit protein bS16c</fullName>
    </recommendedName>
</protein>
<geneLocation type="chloroplast" evidence="5"/>
<dbReference type="InterPro" id="IPR023803">
    <property type="entry name" value="Ribosomal_bS16_dom_sf"/>
</dbReference>
<keyword evidence="5" id="KW-0934">Plastid</keyword>
<evidence type="ECO:0000313" key="5">
    <source>
        <dbReference type="EMBL" id="AKG50051.1"/>
    </source>
</evidence>
<dbReference type="GO" id="GO:0015935">
    <property type="term" value="C:small ribosomal subunit"/>
    <property type="evidence" value="ECO:0007669"/>
    <property type="project" value="TreeGrafter"/>
</dbReference>
<dbReference type="HAMAP" id="MF_00385">
    <property type="entry name" value="Ribosomal_bS16"/>
    <property type="match status" value="1"/>
</dbReference>
<keyword evidence="2 4" id="KW-0689">Ribosomal protein</keyword>
<dbReference type="GeneID" id="26381417"/>
<dbReference type="PANTHER" id="PTHR12919:SF20">
    <property type="entry name" value="SMALL RIBOSOMAL SUBUNIT PROTEIN BS16M"/>
    <property type="match status" value="1"/>
</dbReference>
<gene>
    <name evidence="4 5" type="primary">rps16</name>
    <name evidence="5" type="ORF">LEIZ171</name>
</gene>
<dbReference type="GO" id="GO:0005739">
    <property type="term" value="C:mitochondrion"/>
    <property type="evidence" value="ECO:0007669"/>
    <property type="project" value="GOC"/>
</dbReference>
<reference evidence="5" key="1">
    <citation type="journal article" date="2015" name="PLoS ONE">
        <title>Complete Plastid Genome Sequence of the Brown Alga Undaria pinnatifida.</title>
        <authorList>
            <person name="Zhang L."/>
            <person name="Wang X."/>
            <person name="Liu T."/>
            <person name="Wang G."/>
            <person name="Chi S."/>
            <person name="Liu C."/>
            <person name="Wang H."/>
        </authorList>
    </citation>
    <scope>NUCLEOTIDE SEQUENCE</scope>
</reference>
<dbReference type="NCBIfam" id="TIGR00002">
    <property type="entry name" value="S16"/>
    <property type="match status" value="1"/>
</dbReference>
<evidence type="ECO:0000256" key="1">
    <source>
        <dbReference type="ARBA" id="ARBA00006668"/>
    </source>
</evidence>